<evidence type="ECO:0000256" key="17">
    <source>
        <dbReference type="ARBA" id="ARBA00022857"/>
    </source>
</evidence>
<evidence type="ECO:0000256" key="11">
    <source>
        <dbReference type="ARBA" id="ARBA00022679"/>
    </source>
</evidence>
<dbReference type="FunFam" id="3.40.50.720:FF:000083">
    <property type="entry name" value="Bifunctional aspartokinase/homoserine dehydrogenase"/>
    <property type="match status" value="1"/>
</dbReference>
<evidence type="ECO:0000256" key="20">
    <source>
        <dbReference type="ARBA" id="ARBA00023053"/>
    </source>
</evidence>
<comment type="similarity">
    <text evidence="7 28">In the C-terminal section; belongs to the homoserine dehydrogenase family.</text>
</comment>
<dbReference type="GO" id="GO:0009088">
    <property type="term" value="P:threonine biosynthetic process"/>
    <property type="evidence" value="ECO:0007669"/>
    <property type="project" value="UniProtKB-UniRule"/>
</dbReference>
<dbReference type="InterPro" id="IPR019811">
    <property type="entry name" value="HDH_CS"/>
</dbReference>
<dbReference type="NCBIfam" id="NF006959">
    <property type="entry name" value="PRK09436.1"/>
    <property type="match status" value="1"/>
</dbReference>
<dbReference type="EC" id="1.1.1.3" evidence="28"/>
<gene>
    <name evidence="30" type="ORF">I596_2408</name>
</gene>
<evidence type="ECO:0000256" key="27">
    <source>
        <dbReference type="ARBA" id="ARBA00049031"/>
    </source>
</evidence>
<dbReference type="FunFam" id="3.30.360.10:FF:000006">
    <property type="entry name" value="Bifunctional aspartokinase/homoserine dehydrogenase"/>
    <property type="match status" value="1"/>
</dbReference>
<dbReference type="PIRSF" id="PIRSF000727">
    <property type="entry name" value="ThrA"/>
    <property type="match status" value="1"/>
</dbReference>
<evidence type="ECO:0000256" key="24">
    <source>
        <dbReference type="ARBA" id="ARBA00044938"/>
    </source>
</evidence>
<dbReference type="PATRIC" id="fig|1300342.3.peg.2347"/>
<dbReference type="GO" id="GO:0009086">
    <property type="term" value="P:methionine biosynthetic process"/>
    <property type="evidence" value="ECO:0007669"/>
    <property type="project" value="UniProtKB-KW"/>
</dbReference>
<dbReference type="GO" id="GO:0046872">
    <property type="term" value="F:metal ion binding"/>
    <property type="evidence" value="ECO:0007669"/>
    <property type="project" value="UniProtKB-KW"/>
</dbReference>
<dbReference type="GO" id="GO:0050661">
    <property type="term" value="F:NADP binding"/>
    <property type="evidence" value="ECO:0007669"/>
    <property type="project" value="UniProtKB-UniRule"/>
</dbReference>
<dbReference type="Proteomes" id="UP000076830">
    <property type="component" value="Chromosome"/>
</dbReference>
<dbReference type="Pfam" id="PF00742">
    <property type="entry name" value="Homoserine_dh"/>
    <property type="match status" value="1"/>
</dbReference>
<evidence type="ECO:0000256" key="14">
    <source>
        <dbReference type="ARBA" id="ARBA00022741"/>
    </source>
</evidence>
<dbReference type="InterPro" id="IPR001342">
    <property type="entry name" value="HDH_cat"/>
</dbReference>
<evidence type="ECO:0000256" key="28">
    <source>
        <dbReference type="PIRNR" id="PIRNR000727"/>
    </source>
</evidence>
<comment type="pathway">
    <text evidence="6 28">Amino-acid biosynthesis; L-threonine biosynthesis; L-threonine from L-aspartate: step 1/5.</text>
</comment>
<comment type="catalytic activity">
    <reaction evidence="25">
        <text>L-aspartate + ATP = 4-phospho-L-aspartate + ADP</text>
        <dbReference type="Rhea" id="RHEA:23776"/>
        <dbReference type="ChEBI" id="CHEBI:29991"/>
        <dbReference type="ChEBI" id="CHEBI:30616"/>
        <dbReference type="ChEBI" id="CHEBI:57535"/>
        <dbReference type="ChEBI" id="CHEBI:456216"/>
        <dbReference type="EC" id="2.7.2.4"/>
    </reaction>
    <physiologicalReaction direction="left-to-right" evidence="25">
        <dbReference type="Rhea" id="RHEA:23777"/>
    </physiologicalReaction>
</comment>
<evidence type="ECO:0000256" key="22">
    <source>
        <dbReference type="ARBA" id="ARBA00023167"/>
    </source>
</evidence>
<dbReference type="GO" id="GO:0004412">
    <property type="term" value="F:homoserine dehydrogenase activity"/>
    <property type="evidence" value="ECO:0007669"/>
    <property type="project" value="UniProtKB-UniRule"/>
</dbReference>
<dbReference type="RefSeq" id="WP_083965528.1">
    <property type="nucleotide sequence ID" value="NZ_CP015249.1"/>
</dbReference>
<dbReference type="GO" id="GO:0004072">
    <property type="term" value="F:aspartate kinase activity"/>
    <property type="evidence" value="ECO:0007669"/>
    <property type="project" value="UniProtKB-UniRule"/>
</dbReference>
<dbReference type="PANTHER" id="PTHR43070:SF5">
    <property type="entry name" value="HOMOSERINE DEHYDROGENASE"/>
    <property type="match status" value="1"/>
</dbReference>
<comment type="similarity">
    <text evidence="8 28">In the N-terminal section; belongs to the aspartokinase family.</text>
</comment>
<dbReference type="Gene3D" id="3.40.50.720">
    <property type="entry name" value="NAD(P)-binding Rossmann-like Domain"/>
    <property type="match status" value="1"/>
</dbReference>
<dbReference type="InterPro" id="IPR036291">
    <property type="entry name" value="NAD(P)-bd_dom_sf"/>
</dbReference>
<comment type="pathway">
    <text evidence="5 28">Amino-acid biosynthesis; L-methionine biosynthesis via de novo pathway; L-homoserine from L-aspartate: step 3/3.</text>
</comment>
<keyword evidence="23" id="KW-0511">Multifunctional enzyme</keyword>
<comment type="pathway">
    <text evidence="3 28">Amino-acid biosynthesis; L-methionine biosynthesis via de novo pathway; L-homoserine from L-aspartate: step 1/3.</text>
</comment>
<dbReference type="STRING" id="1300342.I596_2408"/>
<dbReference type="Pfam" id="PF22468">
    <property type="entry name" value="ACT_9"/>
    <property type="match status" value="2"/>
</dbReference>
<feature type="domain" description="ACT" evidence="29">
    <location>
        <begin position="343"/>
        <end position="424"/>
    </location>
</feature>
<evidence type="ECO:0000256" key="9">
    <source>
        <dbReference type="ARBA" id="ARBA00011881"/>
    </source>
</evidence>
<dbReference type="GO" id="GO:0009089">
    <property type="term" value="P:lysine biosynthetic process via diaminopimelate"/>
    <property type="evidence" value="ECO:0007669"/>
    <property type="project" value="UniProtKB-UniRule"/>
</dbReference>
<proteinExistence type="inferred from homology"/>
<dbReference type="NCBIfam" id="NF007003">
    <property type="entry name" value="PRK09466.1"/>
    <property type="match status" value="1"/>
</dbReference>
<dbReference type="PROSITE" id="PS01042">
    <property type="entry name" value="HOMOSER_DHGENASE"/>
    <property type="match status" value="1"/>
</dbReference>
<keyword evidence="15 28" id="KW-0418">Kinase</keyword>
<dbReference type="SUPFAM" id="SSF51735">
    <property type="entry name" value="NAD(P)-binding Rossmann-fold domains"/>
    <property type="match status" value="1"/>
</dbReference>
<dbReference type="UniPathway" id="UPA00050">
    <property type="reaction ID" value="UER00063"/>
</dbReference>
<dbReference type="OrthoDB" id="9799110at2"/>
<keyword evidence="20" id="KW-0915">Sodium</keyword>
<evidence type="ECO:0000256" key="26">
    <source>
        <dbReference type="ARBA" id="ARBA00048841"/>
    </source>
</evidence>
<dbReference type="Gene3D" id="3.30.2130.10">
    <property type="entry name" value="VC0802-like"/>
    <property type="match status" value="2"/>
</dbReference>
<dbReference type="AlphaFoldDB" id="A0A167H0R0"/>
<evidence type="ECO:0000256" key="18">
    <source>
        <dbReference type="ARBA" id="ARBA00023002"/>
    </source>
</evidence>
<evidence type="ECO:0000256" key="13">
    <source>
        <dbReference type="ARBA" id="ARBA00022723"/>
    </source>
</evidence>
<dbReference type="EMBL" id="CP015249">
    <property type="protein sequence ID" value="ANB18416.1"/>
    <property type="molecule type" value="Genomic_DNA"/>
</dbReference>
<dbReference type="PROSITE" id="PS51671">
    <property type="entry name" value="ACT"/>
    <property type="match status" value="1"/>
</dbReference>
<evidence type="ECO:0000259" key="29">
    <source>
        <dbReference type="PROSITE" id="PS51671"/>
    </source>
</evidence>
<dbReference type="Gene3D" id="3.30.360.10">
    <property type="entry name" value="Dihydrodipicolinate Reductase, domain 2"/>
    <property type="match status" value="1"/>
</dbReference>
<dbReference type="InterPro" id="IPR005106">
    <property type="entry name" value="Asp/hSer_DH_NAD-bd"/>
</dbReference>
<keyword evidence="13" id="KW-0479">Metal-binding</keyword>
<evidence type="ECO:0000256" key="23">
    <source>
        <dbReference type="ARBA" id="ARBA00023268"/>
    </source>
</evidence>
<dbReference type="SUPFAM" id="SSF55347">
    <property type="entry name" value="Glyceraldehyde-3-phosphate dehydrogenase-like, C-terminal domain"/>
    <property type="match status" value="1"/>
</dbReference>
<keyword evidence="10 28" id="KW-0028">Amino-acid biosynthesis</keyword>
<protein>
    <recommendedName>
        <fullName evidence="28">Bifunctional aspartokinase/homoserine dehydrogenase</fullName>
    </recommendedName>
    <domain>
        <recommendedName>
            <fullName evidence="28">Aspartokinase</fullName>
            <ecNumber evidence="28">2.7.2.4</ecNumber>
        </recommendedName>
    </domain>
    <domain>
        <recommendedName>
            <fullName evidence="28">Homoserine dehydrogenase</fullName>
            <ecNumber evidence="28">1.1.1.3</ecNumber>
        </recommendedName>
    </domain>
</protein>
<dbReference type="InterPro" id="IPR036393">
    <property type="entry name" value="AceGlu_kinase-like_sf"/>
</dbReference>
<sequence length="843" mass="87658">MSPHVNLSAPLAAARHIGTRGIPAGTRTVAHKFGGSSLADAGCYRGVAAILRDQAEDRQIAVVSAMQGVTDALIALAQDAASGTGDWRAAAGSLRERHLAVAGDLLGGQAGPTQAWLDASHAGLADLLQALAVLGFPAREALERIQGLGEVWSARLLSALLVAQGAECAMLDAREVLTVRHGELGVAVDWDDSARRLADWRDGHPQARVIATGFVARDADGRPTVLGRNGSDYSGAIFAALFGACELNIWTDVDGVLSADPRLVPEAVPLAAMSYEEACELAYFGAKVIHPQTMLPAMALGLPIRIRNTFRPNHPGTCIGAAETPPMPVKGLSLADNLALVNVEGAGMIGVPGTAERVFAALRSAGVSVVMISQGSSEHSICCVVRAGDVERARSGLAAAFAAELADGQIQDIAVTAGISVLAAVGDGMAGMPGVAARLFASLGRARVNVRAIAQGASERNISVALAGADAARALRAAHAGFWLSPQALSVGLIGPGNVGRALIEQIREAAPRLQRDTRLDLRVRAIAGSRQLWTDERGELPADWQRRVAAGGEAADLDRFAAHVHAPHLPHAVIVDCSASAAVAARYPDWLAAGIHVVTPNKQAGAGPLALYRAIRAAAEAGGARWRYEATVGAGLPVIQTLRDLLDTGDELVAVEGILSGTLAWLFNRYDGSQPFSALVAEAHALGYTEPDPRDDLSGLDVARKLVILAREAGQALELADVAVESLVPAAVRDLPREAVPAALAAIDEDIARRHARARAAGKVLRYVARLDRSGARVGLVEVAGDQAFAHLRLTDNIVQYTTRRYASNPLIVQGPGAGPDVTAAGVFADLLRLGAALGARL</sequence>
<dbReference type="InterPro" id="IPR002912">
    <property type="entry name" value="ACT_dom"/>
</dbReference>
<reference evidence="30 31" key="1">
    <citation type="submission" date="2016-04" db="EMBL/GenBank/DDBJ databases">
        <title>Complete genome sequence of Dokdonella koreensis DS-123T.</title>
        <authorList>
            <person name="Kim J.F."/>
            <person name="Lee H."/>
            <person name="Kwak M.-J."/>
        </authorList>
    </citation>
    <scope>NUCLEOTIDE SEQUENCE [LARGE SCALE GENOMIC DNA]</scope>
    <source>
        <strain evidence="30 31">DS-123</strain>
    </source>
</reference>
<dbReference type="InterPro" id="IPR011147">
    <property type="entry name" value="Bifunc_Aspkin/hSer_DH"/>
</dbReference>
<dbReference type="UniPathway" id="UPA00051">
    <property type="reaction ID" value="UER00462"/>
</dbReference>
<dbReference type="SUPFAM" id="SSF55021">
    <property type="entry name" value="ACT-like"/>
    <property type="match status" value="2"/>
</dbReference>
<dbReference type="FunFam" id="3.30.2130.10:FF:000001">
    <property type="entry name" value="Bifunctional aspartokinase/homoserine dehydrogenase"/>
    <property type="match status" value="1"/>
</dbReference>
<evidence type="ECO:0000256" key="21">
    <source>
        <dbReference type="ARBA" id="ARBA00023154"/>
    </source>
</evidence>
<name>A0A167H0R0_9GAMM</name>
<evidence type="ECO:0000256" key="25">
    <source>
        <dbReference type="ARBA" id="ARBA00048561"/>
    </source>
</evidence>
<organism evidence="30 31">
    <name type="scientific">Dokdonella koreensis DS-123</name>
    <dbReference type="NCBI Taxonomy" id="1300342"/>
    <lineage>
        <taxon>Bacteria</taxon>
        <taxon>Pseudomonadati</taxon>
        <taxon>Pseudomonadota</taxon>
        <taxon>Gammaproteobacteria</taxon>
        <taxon>Lysobacterales</taxon>
        <taxon>Rhodanobacteraceae</taxon>
        <taxon>Dokdonella</taxon>
    </lineage>
</organism>
<dbReference type="CDD" id="cd04921">
    <property type="entry name" value="ACT_AKi-HSDH-ThrA-like_1"/>
    <property type="match status" value="1"/>
</dbReference>
<dbReference type="InterPro" id="IPR001048">
    <property type="entry name" value="Asp/Glu/Uridylate_kinase"/>
</dbReference>
<comment type="subunit">
    <text evidence="9 28">Homotetramer.</text>
</comment>
<dbReference type="Pfam" id="PF00696">
    <property type="entry name" value="AA_kinase"/>
    <property type="match status" value="1"/>
</dbReference>
<dbReference type="CDD" id="cd04243">
    <property type="entry name" value="AAK_AK-HSDH-like"/>
    <property type="match status" value="1"/>
</dbReference>
<dbReference type="InterPro" id="IPR049638">
    <property type="entry name" value="AK-HD"/>
</dbReference>
<dbReference type="KEGG" id="dko:I596_2408"/>
<dbReference type="NCBIfam" id="TIGR00657">
    <property type="entry name" value="asp_kinases"/>
    <property type="match status" value="1"/>
</dbReference>
<evidence type="ECO:0000256" key="15">
    <source>
        <dbReference type="ARBA" id="ARBA00022777"/>
    </source>
</evidence>
<dbReference type="InterPro" id="IPR001341">
    <property type="entry name" value="Asp_kinase"/>
</dbReference>
<dbReference type="InterPro" id="IPR054352">
    <property type="entry name" value="ACT_Aspartokinase"/>
</dbReference>
<evidence type="ECO:0000256" key="4">
    <source>
        <dbReference type="ARBA" id="ARBA00005056"/>
    </source>
</evidence>
<evidence type="ECO:0000256" key="1">
    <source>
        <dbReference type="ARBA" id="ARBA00001920"/>
    </source>
</evidence>
<keyword evidence="18 28" id="KW-0560">Oxidoreductase</keyword>
<dbReference type="GO" id="GO:0005524">
    <property type="term" value="F:ATP binding"/>
    <property type="evidence" value="ECO:0007669"/>
    <property type="project" value="UniProtKB-UniRule"/>
</dbReference>
<evidence type="ECO:0000256" key="10">
    <source>
        <dbReference type="ARBA" id="ARBA00022605"/>
    </source>
</evidence>
<keyword evidence="17 28" id="KW-0521">NADP</keyword>
<dbReference type="InterPro" id="IPR045865">
    <property type="entry name" value="ACT-like_dom_sf"/>
</dbReference>
<dbReference type="Gene3D" id="3.40.1160.10">
    <property type="entry name" value="Acetylglutamate kinase-like"/>
    <property type="match status" value="1"/>
</dbReference>
<accession>A0A167H0R0</accession>
<keyword evidence="12" id="KW-0791">Threonine biosynthesis</keyword>
<keyword evidence="19" id="KW-0520">NAD</keyword>
<keyword evidence="31" id="KW-1185">Reference proteome</keyword>
<evidence type="ECO:0000313" key="30">
    <source>
        <dbReference type="EMBL" id="ANB18416.1"/>
    </source>
</evidence>
<comment type="catalytic activity">
    <reaction evidence="27">
        <text>L-homoserine + NAD(+) = L-aspartate 4-semialdehyde + NADH + H(+)</text>
        <dbReference type="Rhea" id="RHEA:15757"/>
        <dbReference type="ChEBI" id="CHEBI:15378"/>
        <dbReference type="ChEBI" id="CHEBI:57476"/>
        <dbReference type="ChEBI" id="CHEBI:57540"/>
        <dbReference type="ChEBI" id="CHEBI:57945"/>
        <dbReference type="ChEBI" id="CHEBI:537519"/>
        <dbReference type="EC" id="1.1.1.3"/>
    </reaction>
    <physiologicalReaction direction="right-to-left" evidence="27">
        <dbReference type="Rhea" id="RHEA:15759"/>
    </physiologicalReaction>
</comment>
<dbReference type="Pfam" id="PF03447">
    <property type="entry name" value="NAD_binding_3"/>
    <property type="match status" value="1"/>
</dbReference>
<evidence type="ECO:0000256" key="16">
    <source>
        <dbReference type="ARBA" id="ARBA00022840"/>
    </source>
</evidence>
<evidence type="ECO:0000256" key="8">
    <source>
        <dbReference type="ARBA" id="ARBA00010046"/>
    </source>
</evidence>
<comment type="function">
    <text evidence="24">Bifunctional aspartate kinase and homoserine dehydrogenase that catalyzes the first and the third steps toward the synthesis of lysine, methionine and threonine from aspartate.</text>
</comment>
<keyword evidence="14 28" id="KW-0547">Nucleotide-binding</keyword>
<evidence type="ECO:0000313" key="31">
    <source>
        <dbReference type="Proteomes" id="UP000076830"/>
    </source>
</evidence>
<evidence type="ECO:0000256" key="3">
    <source>
        <dbReference type="ARBA" id="ARBA00004986"/>
    </source>
</evidence>
<comment type="pathway">
    <text evidence="4 28">Amino-acid biosynthesis; L-threonine biosynthesis; L-threonine from L-aspartate: step 3/5.</text>
</comment>
<evidence type="ECO:0000256" key="2">
    <source>
        <dbReference type="ARBA" id="ARBA00004766"/>
    </source>
</evidence>
<dbReference type="PANTHER" id="PTHR43070">
    <property type="match status" value="1"/>
</dbReference>
<keyword evidence="22" id="KW-0486">Methionine biosynthesis</keyword>
<dbReference type="UniPathway" id="UPA00034">
    <property type="reaction ID" value="UER00015"/>
</dbReference>
<dbReference type="SUPFAM" id="SSF53633">
    <property type="entry name" value="Carbamate kinase-like"/>
    <property type="match status" value="1"/>
</dbReference>
<keyword evidence="16 28" id="KW-0067">ATP-binding</keyword>
<evidence type="ECO:0000256" key="5">
    <source>
        <dbReference type="ARBA" id="ARBA00005062"/>
    </source>
</evidence>
<keyword evidence="11 28" id="KW-0808">Transferase</keyword>
<dbReference type="EC" id="2.7.2.4" evidence="28"/>
<comment type="pathway">
    <text evidence="2 28">Amino-acid biosynthesis; L-lysine biosynthesis via DAP pathway; (S)-tetrahydrodipicolinate from L-aspartate: step 1/4.</text>
</comment>
<evidence type="ECO:0000256" key="7">
    <source>
        <dbReference type="ARBA" id="ARBA00007952"/>
    </source>
</evidence>
<evidence type="ECO:0000256" key="19">
    <source>
        <dbReference type="ARBA" id="ARBA00023027"/>
    </source>
</evidence>
<comment type="cofactor">
    <cofactor evidence="1">
        <name>a metal cation</name>
        <dbReference type="ChEBI" id="CHEBI:25213"/>
    </cofactor>
</comment>
<keyword evidence="21" id="KW-0457">Lysine biosynthesis</keyword>
<evidence type="ECO:0000256" key="12">
    <source>
        <dbReference type="ARBA" id="ARBA00022697"/>
    </source>
</evidence>
<dbReference type="GO" id="GO:0009090">
    <property type="term" value="P:homoserine biosynthetic process"/>
    <property type="evidence" value="ECO:0007669"/>
    <property type="project" value="UniProtKB-ARBA"/>
</dbReference>
<evidence type="ECO:0000256" key="6">
    <source>
        <dbReference type="ARBA" id="ARBA00005139"/>
    </source>
</evidence>
<comment type="catalytic activity">
    <reaction evidence="26">
        <text>L-homoserine + NADP(+) = L-aspartate 4-semialdehyde + NADPH + H(+)</text>
        <dbReference type="Rhea" id="RHEA:15761"/>
        <dbReference type="ChEBI" id="CHEBI:15378"/>
        <dbReference type="ChEBI" id="CHEBI:57476"/>
        <dbReference type="ChEBI" id="CHEBI:57783"/>
        <dbReference type="ChEBI" id="CHEBI:58349"/>
        <dbReference type="ChEBI" id="CHEBI:537519"/>
        <dbReference type="EC" id="1.1.1.3"/>
    </reaction>
    <physiologicalReaction direction="right-to-left" evidence="26">
        <dbReference type="Rhea" id="RHEA:15763"/>
    </physiologicalReaction>
</comment>